<feature type="transmembrane region" description="Helical" evidence="7">
    <location>
        <begin position="177"/>
        <end position="196"/>
    </location>
</feature>
<keyword evidence="5 7" id="KW-1133">Transmembrane helix</keyword>
<dbReference type="Proteomes" id="UP000824125">
    <property type="component" value="Unassembled WGS sequence"/>
</dbReference>
<evidence type="ECO:0000256" key="3">
    <source>
        <dbReference type="ARBA" id="ARBA00022475"/>
    </source>
</evidence>
<keyword evidence="6 7" id="KW-0472">Membrane</keyword>
<dbReference type="GO" id="GO:0005886">
    <property type="term" value="C:plasma membrane"/>
    <property type="evidence" value="ECO:0007669"/>
    <property type="project" value="UniProtKB-SubCell"/>
</dbReference>
<evidence type="ECO:0000256" key="5">
    <source>
        <dbReference type="ARBA" id="ARBA00022989"/>
    </source>
</evidence>
<comment type="similarity">
    <text evidence="2">Belongs to the acyltransferase 3 family.</text>
</comment>
<feature type="transmembrane region" description="Helical" evidence="7">
    <location>
        <begin position="12"/>
        <end position="27"/>
    </location>
</feature>
<reference evidence="9" key="2">
    <citation type="journal article" date="2021" name="PeerJ">
        <title>Extensive microbial diversity within the chicken gut microbiome revealed by metagenomics and culture.</title>
        <authorList>
            <person name="Gilroy R."/>
            <person name="Ravi A."/>
            <person name="Getino M."/>
            <person name="Pursley I."/>
            <person name="Horton D.L."/>
            <person name="Alikhan N.F."/>
            <person name="Baker D."/>
            <person name="Gharbi K."/>
            <person name="Hall N."/>
            <person name="Watson M."/>
            <person name="Adriaenssens E.M."/>
            <person name="Foster-Nyarko E."/>
            <person name="Jarju S."/>
            <person name="Secka A."/>
            <person name="Antonio M."/>
            <person name="Oren A."/>
            <person name="Chaudhuri R.R."/>
            <person name="La Ragione R."/>
            <person name="Hildebrand F."/>
            <person name="Pallen M.J."/>
        </authorList>
    </citation>
    <scope>NUCLEOTIDE SEQUENCE</scope>
    <source>
        <strain evidence="9">CHK176-6737</strain>
    </source>
</reference>
<feature type="transmembrane region" description="Helical" evidence="7">
    <location>
        <begin position="325"/>
        <end position="345"/>
    </location>
</feature>
<feature type="transmembrane region" description="Helical" evidence="7">
    <location>
        <begin position="265"/>
        <end position="282"/>
    </location>
</feature>
<dbReference type="PANTHER" id="PTHR40074:SF2">
    <property type="entry name" value="O-ACETYLTRANSFERASE WECH"/>
    <property type="match status" value="1"/>
</dbReference>
<dbReference type="EMBL" id="DVNM01000033">
    <property type="protein sequence ID" value="HIU69550.1"/>
    <property type="molecule type" value="Genomic_DNA"/>
</dbReference>
<keyword evidence="9" id="KW-0012">Acyltransferase</keyword>
<sequence>MLNGLTKKDSLALKGIAILFMLFHHLYCSLDRFENYTVDFSPFSQNTVVSVALFFKICVSIFAFITGYGLLRSIAKTPLNRKSVFKWNITRLIKTMSGFWLIYVLSFIVSMIIDARPLEVYFGGSRAKGILYVFLDFLGLANFFDTPTLNSTWWYMSAAIVFILIIPLIYMISRKIGYLPIILVIVALPRLLNVGYPGGVNAYSFILPVVFGMLFAEYKVFERITDKLPKNKFASWAVSFVVFGVLGVASFILFRVYPQHKGWEFNYGIVPVIVICFARYCLIRIPALKQVFAFLGKHSMTIFLTHTFIRGIYLSDFVYSFKNFMLIYVVLCVLSVVLAVIIDVLTDLVKYHQLIAKLNQKISAYIDKAKV</sequence>
<dbReference type="AlphaFoldDB" id="A0A9D1MVM7"/>
<comment type="caution">
    <text evidence="9">The sequence shown here is derived from an EMBL/GenBank/DDBJ whole genome shotgun (WGS) entry which is preliminary data.</text>
</comment>
<organism evidence="9 10">
    <name type="scientific">Candidatus Scybalenecus merdavium</name>
    <dbReference type="NCBI Taxonomy" id="2840939"/>
    <lineage>
        <taxon>Bacteria</taxon>
        <taxon>Bacillati</taxon>
        <taxon>Bacillota</taxon>
        <taxon>Clostridia</taxon>
        <taxon>Eubacteriales</taxon>
        <taxon>Oscillospiraceae</taxon>
        <taxon>Oscillospiraceae incertae sedis</taxon>
        <taxon>Candidatus Scybalenecus</taxon>
    </lineage>
</organism>
<keyword evidence="4 7" id="KW-0812">Transmembrane</keyword>
<dbReference type="GO" id="GO:0016413">
    <property type="term" value="F:O-acetyltransferase activity"/>
    <property type="evidence" value="ECO:0007669"/>
    <property type="project" value="TreeGrafter"/>
</dbReference>
<comment type="subcellular location">
    <subcellularLocation>
        <location evidence="1">Cell membrane</location>
        <topology evidence="1">Multi-pass membrane protein</topology>
    </subcellularLocation>
</comment>
<evidence type="ECO:0000256" key="7">
    <source>
        <dbReference type="SAM" id="Phobius"/>
    </source>
</evidence>
<evidence type="ECO:0000256" key="6">
    <source>
        <dbReference type="ARBA" id="ARBA00023136"/>
    </source>
</evidence>
<keyword evidence="9" id="KW-0808">Transferase</keyword>
<feature type="transmembrane region" description="Helical" evidence="7">
    <location>
        <begin position="92"/>
        <end position="113"/>
    </location>
</feature>
<feature type="transmembrane region" description="Helical" evidence="7">
    <location>
        <begin position="202"/>
        <end position="221"/>
    </location>
</feature>
<feature type="transmembrane region" description="Helical" evidence="7">
    <location>
        <begin position="294"/>
        <end position="313"/>
    </location>
</feature>
<evidence type="ECO:0000256" key="2">
    <source>
        <dbReference type="ARBA" id="ARBA00007400"/>
    </source>
</evidence>
<evidence type="ECO:0000259" key="8">
    <source>
        <dbReference type="Pfam" id="PF01757"/>
    </source>
</evidence>
<gene>
    <name evidence="9" type="ORF">IAD23_06300</name>
</gene>
<feature type="transmembrane region" description="Helical" evidence="7">
    <location>
        <begin position="233"/>
        <end position="253"/>
    </location>
</feature>
<feature type="transmembrane region" description="Helical" evidence="7">
    <location>
        <begin position="152"/>
        <end position="170"/>
    </location>
</feature>
<evidence type="ECO:0000256" key="4">
    <source>
        <dbReference type="ARBA" id="ARBA00022692"/>
    </source>
</evidence>
<name>A0A9D1MVM7_9FIRM</name>
<reference evidence="9" key="1">
    <citation type="submission" date="2020-10" db="EMBL/GenBank/DDBJ databases">
        <authorList>
            <person name="Gilroy R."/>
        </authorList>
    </citation>
    <scope>NUCLEOTIDE SEQUENCE</scope>
    <source>
        <strain evidence="9">CHK176-6737</strain>
    </source>
</reference>
<evidence type="ECO:0000313" key="10">
    <source>
        <dbReference type="Proteomes" id="UP000824125"/>
    </source>
</evidence>
<dbReference type="Pfam" id="PF01757">
    <property type="entry name" value="Acyl_transf_3"/>
    <property type="match status" value="1"/>
</dbReference>
<protein>
    <submittedName>
        <fullName evidence="9">Acyltransferase</fullName>
    </submittedName>
</protein>
<evidence type="ECO:0000313" key="9">
    <source>
        <dbReference type="EMBL" id="HIU69550.1"/>
    </source>
</evidence>
<dbReference type="GO" id="GO:0009246">
    <property type="term" value="P:enterobacterial common antigen biosynthetic process"/>
    <property type="evidence" value="ECO:0007669"/>
    <property type="project" value="TreeGrafter"/>
</dbReference>
<feature type="domain" description="Acyltransferase 3" evidence="8">
    <location>
        <begin position="12"/>
        <end position="342"/>
    </location>
</feature>
<accession>A0A9D1MVM7</accession>
<dbReference type="InterPro" id="IPR002656">
    <property type="entry name" value="Acyl_transf_3_dom"/>
</dbReference>
<proteinExistence type="inferred from homology"/>
<keyword evidence="3" id="KW-1003">Cell membrane</keyword>
<feature type="transmembrane region" description="Helical" evidence="7">
    <location>
        <begin position="47"/>
        <end position="71"/>
    </location>
</feature>
<evidence type="ECO:0000256" key="1">
    <source>
        <dbReference type="ARBA" id="ARBA00004651"/>
    </source>
</evidence>
<dbReference type="PANTHER" id="PTHR40074">
    <property type="entry name" value="O-ACETYLTRANSFERASE WECH"/>
    <property type="match status" value="1"/>
</dbReference>